<dbReference type="RefSeq" id="WP_256397223.1">
    <property type="nucleotide sequence ID" value="NZ_JANHDL010000004.1"/>
</dbReference>
<accession>A0ABD6BYS4</accession>
<dbReference type="GO" id="GO:0008233">
    <property type="term" value="F:peptidase activity"/>
    <property type="evidence" value="ECO:0007669"/>
    <property type="project" value="UniProtKB-KW"/>
</dbReference>
<feature type="transmembrane region" description="Helical" evidence="1">
    <location>
        <begin position="95"/>
        <end position="113"/>
    </location>
</feature>
<dbReference type="AlphaFoldDB" id="A0ABD6BYS4"/>
<organism evidence="2 3">
    <name type="scientific">Halorubrum laminariae</name>
    <dbReference type="NCBI Taxonomy" id="1433523"/>
    <lineage>
        <taxon>Archaea</taxon>
        <taxon>Methanobacteriati</taxon>
        <taxon>Methanobacteriota</taxon>
        <taxon>Stenosarchaea group</taxon>
        <taxon>Halobacteria</taxon>
        <taxon>Halobacteriales</taxon>
        <taxon>Haloferacaceae</taxon>
        <taxon>Halorubrum</taxon>
    </lineage>
</organism>
<keyword evidence="2" id="KW-0378">Hydrolase</keyword>
<sequence>MAESSTIQSHSYSLYTPGGRRTLFVSLISIAIFTPTLLTEYLEPVVTFFPIVALVAIAMVRTGWPAAIPTWTIFNIFSVYLMIYAGYSFGTKLPATLLILFLLGMLVYDLIGVKGGQMQSMAAKMISYGIPIFILVPHSKTFSFEKFREIVSEEGLEGLHGSDHGISMLGIGDGFLPGALAVSAGAYGAAAQFGALSITLPQFTTALGGIIGLGLLMWAELPKAIAALIVSVPGALIGFGVGLLVETLVF</sequence>
<keyword evidence="3" id="KW-1185">Reference proteome</keyword>
<feature type="transmembrane region" description="Helical" evidence="1">
    <location>
        <begin position="71"/>
        <end position="89"/>
    </location>
</feature>
<keyword evidence="1" id="KW-0812">Transmembrane</keyword>
<dbReference type="GO" id="GO:0006508">
    <property type="term" value="P:proteolysis"/>
    <property type="evidence" value="ECO:0007669"/>
    <property type="project" value="UniProtKB-KW"/>
</dbReference>
<reference evidence="2 3" key="1">
    <citation type="journal article" date="2019" name="Int. J. Syst. Evol. Microbiol.">
        <title>The Global Catalogue of Microorganisms (GCM) 10K type strain sequencing project: providing services to taxonomists for standard genome sequencing and annotation.</title>
        <authorList>
            <consortium name="The Broad Institute Genomics Platform"/>
            <consortium name="The Broad Institute Genome Sequencing Center for Infectious Disease"/>
            <person name="Wu L."/>
            <person name="Ma J."/>
        </authorList>
    </citation>
    <scope>NUCLEOTIDE SEQUENCE [LARGE SCALE GENOMIC DNA]</scope>
    <source>
        <strain evidence="2 3">CGMCC 1.12689</strain>
    </source>
</reference>
<dbReference type="Pfam" id="PF06550">
    <property type="entry name" value="SPP"/>
    <property type="match status" value="1"/>
</dbReference>
<evidence type="ECO:0000256" key="1">
    <source>
        <dbReference type="SAM" id="Phobius"/>
    </source>
</evidence>
<comment type="caution">
    <text evidence="2">The sequence shown here is derived from an EMBL/GenBank/DDBJ whole genome shotgun (WGS) entry which is preliminary data.</text>
</comment>
<keyword evidence="2" id="KW-0645">Protease</keyword>
<feature type="transmembrane region" description="Helical" evidence="1">
    <location>
        <begin position="225"/>
        <end position="245"/>
    </location>
</feature>
<feature type="transmembrane region" description="Helical" evidence="1">
    <location>
        <begin position="200"/>
        <end position="219"/>
    </location>
</feature>
<dbReference type="Proteomes" id="UP001597185">
    <property type="component" value="Unassembled WGS sequence"/>
</dbReference>
<evidence type="ECO:0000313" key="3">
    <source>
        <dbReference type="Proteomes" id="UP001597185"/>
    </source>
</evidence>
<feature type="transmembrane region" description="Helical" evidence="1">
    <location>
        <begin position="45"/>
        <end position="64"/>
    </location>
</feature>
<dbReference type="EC" id="3.4.23.-" evidence="2"/>
<protein>
    <submittedName>
        <fullName evidence="2">Presenilin family intramembrane aspartyl protease</fullName>
        <ecNumber evidence="2">3.4.23.-</ecNumber>
    </submittedName>
</protein>
<evidence type="ECO:0000313" key="2">
    <source>
        <dbReference type="EMBL" id="MFD1570297.1"/>
    </source>
</evidence>
<dbReference type="InterPro" id="IPR010545">
    <property type="entry name" value="SPP"/>
</dbReference>
<gene>
    <name evidence="2" type="ORF">ACFR9T_06800</name>
</gene>
<dbReference type="EMBL" id="JBHUDB010000002">
    <property type="protein sequence ID" value="MFD1570297.1"/>
    <property type="molecule type" value="Genomic_DNA"/>
</dbReference>
<proteinExistence type="predicted"/>
<keyword evidence="1" id="KW-0472">Membrane</keyword>
<name>A0ABD6BYS4_9EURY</name>
<feature type="transmembrane region" description="Helical" evidence="1">
    <location>
        <begin position="21"/>
        <end position="39"/>
    </location>
</feature>
<keyword evidence="1" id="KW-1133">Transmembrane helix</keyword>